<dbReference type="Pfam" id="PF02472">
    <property type="entry name" value="ExbD"/>
    <property type="match status" value="1"/>
</dbReference>
<organism evidence="10 11">
    <name type="scientific">Undibacterium cyanobacteriorum</name>
    <dbReference type="NCBI Taxonomy" id="3073561"/>
    <lineage>
        <taxon>Bacteria</taxon>
        <taxon>Pseudomonadati</taxon>
        <taxon>Pseudomonadota</taxon>
        <taxon>Betaproteobacteria</taxon>
        <taxon>Burkholderiales</taxon>
        <taxon>Oxalobacteraceae</taxon>
        <taxon>Undibacterium</taxon>
    </lineage>
</organism>
<keyword evidence="5 9" id="KW-1133">Transmembrane helix</keyword>
<sequence length="159" mass="17108">MAFGHFNGIGGRSGKPLHTMSEINVTPMVDVMLVLLVIFIIAAPLLNHAVKLDLPQANAEVLVKQANMVSISFAADGKLYWDAELVDFDNLEQRLAAAAKLPAQPEFVLRADKDTRFELIAKVMASAQTLGLTKVGFATSPNSSGKSTELKKQAEKSGK</sequence>
<evidence type="ECO:0000256" key="9">
    <source>
        <dbReference type="SAM" id="Phobius"/>
    </source>
</evidence>
<dbReference type="Gene3D" id="3.30.420.270">
    <property type="match status" value="1"/>
</dbReference>
<feature type="transmembrane region" description="Helical" evidence="9">
    <location>
        <begin position="25"/>
        <end position="46"/>
    </location>
</feature>
<evidence type="ECO:0000256" key="1">
    <source>
        <dbReference type="ARBA" id="ARBA00004162"/>
    </source>
</evidence>
<evidence type="ECO:0000256" key="2">
    <source>
        <dbReference type="ARBA" id="ARBA00005811"/>
    </source>
</evidence>
<evidence type="ECO:0000256" key="3">
    <source>
        <dbReference type="ARBA" id="ARBA00022475"/>
    </source>
</evidence>
<evidence type="ECO:0000256" key="7">
    <source>
        <dbReference type="RuleBase" id="RU003879"/>
    </source>
</evidence>
<comment type="subcellular location">
    <subcellularLocation>
        <location evidence="1">Cell membrane</location>
        <topology evidence="1">Single-pass membrane protein</topology>
    </subcellularLocation>
    <subcellularLocation>
        <location evidence="7">Cell membrane</location>
        <topology evidence="7">Single-pass type II membrane protein</topology>
    </subcellularLocation>
</comment>
<evidence type="ECO:0000313" key="11">
    <source>
        <dbReference type="Proteomes" id="UP001181355"/>
    </source>
</evidence>
<keyword evidence="7" id="KW-0813">Transport</keyword>
<protein>
    <submittedName>
        <fullName evidence="10">Biopolymer transporter ExbD</fullName>
    </submittedName>
</protein>
<evidence type="ECO:0000256" key="4">
    <source>
        <dbReference type="ARBA" id="ARBA00022692"/>
    </source>
</evidence>
<comment type="similarity">
    <text evidence="2 7">Belongs to the ExbD/TolR family.</text>
</comment>
<feature type="compositionally biased region" description="Basic and acidic residues" evidence="8">
    <location>
        <begin position="148"/>
        <end position="159"/>
    </location>
</feature>
<dbReference type="InterPro" id="IPR003400">
    <property type="entry name" value="ExbD"/>
</dbReference>
<gene>
    <name evidence="10" type="ORF">RF679_12290</name>
</gene>
<keyword evidence="7" id="KW-0653">Protein transport</keyword>
<dbReference type="PANTHER" id="PTHR30558:SF7">
    <property type="entry name" value="TOL-PAL SYSTEM PROTEIN TOLR"/>
    <property type="match status" value="1"/>
</dbReference>
<evidence type="ECO:0000256" key="5">
    <source>
        <dbReference type="ARBA" id="ARBA00022989"/>
    </source>
</evidence>
<keyword evidence="11" id="KW-1185">Reference proteome</keyword>
<keyword evidence="4 7" id="KW-0812">Transmembrane</keyword>
<keyword evidence="3" id="KW-1003">Cell membrane</keyword>
<dbReference type="RefSeq" id="WP_309480924.1">
    <property type="nucleotide sequence ID" value="NZ_CP133720.1"/>
</dbReference>
<proteinExistence type="inferred from homology"/>
<reference evidence="10" key="1">
    <citation type="submission" date="2023-09" db="EMBL/GenBank/DDBJ databases">
        <title>Undibacterium sp. 20NA77.5 isolated from freshwater.</title>
        <authorList>
            <person name="Le V."/>
            <person name="Ko S.-R."/>
            <person name="Ahn C.-Y."/>
            <person name="Oh H.-M."/>
        </authorList>
    </citation>
    <scope>NUCLEOTIDE SEQUENCE</scope>
    <source>
        <strain evidence="10">20NA77.5</strain>
    </source>
</reference>
<evidence type="ECO:0000256" key="8">
    <source>
        <dbReference type="SAM" id="MobiDB-lite"/>
    </source>
</evidence>
<accession>A0ABY9RER5</accession>
<keyword evidence="6 9" id="KW-0472">Membrane</keyword>
<name>A0ABY9RER5_9BURK</name>
<feature type="region of interest" description="Disordered" evidence="8">
    <location>
        <begin position="140"/>
        <end position="159"/>
    </location>
</feature>
<dbReference type="Proteomes" id="UP001181355">
    <property type="component" value="Chromosome"/>
</dbReference>
<dbReference type="EMBL" id="CP133720">
    <property type="protein sequence ID" value="WMW79426.1"/>
    <property type="molecule type" value="Genomic_DNA"/>
</dbReference>
<evidence type="ECO:0000313" key="10">
    <source>
        <dbReference type="EMBL" id="WMW79426.1"/>
    </source>
</evidence>
<dbReference type="PANTHER" id="PTHR30558">
    <property type="entry name" value="EXBD MEMBRANE COMPONENT OF PMF-DRIVEN MACROMOLECULE IMPORT SYSTEM"/>
    <property type="match status" value="1"/>
</dbReference>
<evidence type="ECO:0000256" key="6">
    <source>
        <dbReference type="ARBA" id="ARBA00023136"/>
    </source>
</evidence>